<comment type="caution">
    <text evidence="2">The sequence shown here is derived from an EMBL/GenBank/DDBJ whole genome shotgun (WGS) entry which is preliminary data.</text>
</comment>
<accession>A0ABN9SVK6</accession>
<dbReference type="Proteomes" id="UP001189429">
    <property type="component" value="Unassembled WGS sequence"/>
</dbReference>
<keyword evidence="3" id="KW-1185">Reference proteome</keyword>
<organism evidence="2 3">
    <name type="scientific">Prorocentrum cordatum</name>
    <dbReference type="NCBI Taxonomy" id="2364126"/>
    <lineage>
        <taxon>Eukaryota</taxon>
        <taxon>Sar</taxon>
        <taxon>Alveolata</taxon>
        <taxon>Dinophyceae</taxon>
        <taxon>Prorocentrales</taxon>
        <taxon>Prorocentraceae</taxon>
        <taxon>Prorocentrum</taxon>
    </lineage>
</organism>
<evidence type="ECO:0000313" key="2">
    <source>
        <dbReference type="EMBL" id="CAK0836567.1"/>
    </source>
</evidence>
<reference evidence="2" key="1">
    <citation type="submission" date="2023-10" db="EMBL/GenBank/DDBJ databases">
        <authorList>
            <person name="Chen Y."/>
            <person name="Shah S."/>
            <person name="Dougan E. K."/>
            <person name="Thang M."/>
            <person name="Chan C."/>
        </authorList>
    </citation>
    <scope>NUCLEOTIDE SEQUENCE [LARGE SCALE GENOMIC DNA]</scope>
</reference>
<evidence type="ECO:0008006" key="4">
    <source>
        <dbReference type="Google" id="ProtNLM"/>
    </source>
</evidence>
<dbReference type="Gene3D" id="2.60.120.620">
    <property type="entry name" value="q2cbj1_9rhob like domain"/>
    <property type="match status" value="1"/>
</dbReference>
<feature type="compositionally biased region" description="Low complexity" evidence="1">
    <location>
        <begin position="28"/>
        <end position="44"/>
    </location>
</feature>
<evidence type="ECO:0000313" key="3">
    <source>
        <dbReference type="Proteomes" id="UP001189429"/>
    </source>
</evidence>
<dbReference type="EMBL" id="CAUYUJ010013669">
    <property type="protein sequence ID" value="CAK0836567.1"/>
    <property type="molecule type" value="Genomic_DNA"/>
</dbReference>
<evidence type="ECO:0000256" key="1">
    <source>
        <dbReference type="SAM" id="MobiDB-lite"/>
    </source>
</evidence>
<feature type="region of interest" description="Disordered" evidence="1">
    <location>
        <begin position="28"/>
        <end position="87"/>
    </location>
</feature>
<protein>
    <recommendedName>
        <fullName evidence="4">Prolyl 4-hydroxylase alpha subunit domain-containing protein</fullName>
    </recommendedName>
</protein>
<sequence length="283" mass="30173">MISPARAAGRGAAWTRWLVAAPPLLPGAASPRPGSGARAAGRRPCGSQSAFLGITGDKERSRLPKSLRTSTARASGTPGDRLPRDVRGSLSDASRVRFVGWLGHGVTKGKAAIVQLFTAEEADAIIGCMDTDGQRAGVMSAAKTAQLYVGRVNTSRHLIADQRLADRLFRRFQKCTVEEEDPDGAAPVPFLSLMRFGEQVVAVNERIRLVTTGSGGEHQKHADINGGEPSEDGRRVSRLTFQCYFNPEAYEGGQFQLHPQGGAGPVDVPTRKGCAVVFVRTPS</sequence>
<feature type="region of interest" description="Disordered" evidence="1">
    <location>
        <begin position="213"/>
        <end position="233"/>
    </location>
</feature>
<proteinExistence type="predicted"/>
<gene>
    <name evidence="2" type="ORF">PCOR1329_LOCUS33010</name>
</gene>
<name>A0ABN9SVK6_9DINO</name>